<keyword evidence="1" id="KW-1133">Transmembrane helix</keyword>
<gene>
    <name evidence="2" type="ORF">PUN28_000713</name>
</gene>
<proteinExistence type="predicted"/>
<accession>A0AAW2H0N9</accession>
<keyword evidence="1" id="KW-0812">Transmembrane</keyword>
<keyword evidence="3" id="KW-1185">Reference proteome</keyword>
<dbReference type="AlphaFoldDB" id="A0AAW2H0N9"/>
<feature type="transmembrane region" description="Helical" evidence="1">
    <location>
        <begin position="68"/>
        <end position="89"/>
    </location>
</feature>
<evidence type="ECO:0000313" key="3">
    <source>
        <dbReference type="Proteomes" id="UP001430953"/>
    </source>
</evidence>
<sequence>MKTSIVPIQWYIVNGFLKYTIENNNDRNFRSVITKKNGNGNKCCKELHCRSAILIYMTSSKREKKGNAYCIIQSFSCIFTISTMQYFLINPHPGGNEQSDREQRYT</sequence>
<evidence type="ECO:0000313" key="2">
    <source>
        <dbReference type="EMBL" id="KAL0133132.1"/>
    </source>
</evidence>
<comment type="caution">
    <text evidence="2">The sequence shown here is derived from an EMBL/GenBank/DDBJ whole genome shotgun (WGS) entry which is preliminary data.</text>
</comment>
<dbReference type="EMBL" id="JADYXP020000001">
    <property type="protein sequence ID" value="KAL0133132.1"/>
    <property type="molecule type" value="Genomic_DNA"/>
</dbReference>
<name>A0AAW2H0N9_9HYME</name>
<dbReference type="Proteomes" id="UP001430953">
    <property type="component" value="Unassembled WGS sequence"/>
</dbReference>
<reference evidence="2 3" key="1">
    <citation type="submission" date="2023-03" db="EMBL/GenBank/DDBJ databases">
        <title>High recombination rates correlate with genetic variation in Cardiocondyla obscurior ants.</title>
        <authorList>
            <person name="Errbii M."/>
        </authorList>
    </citation>
    <scope>NUCLEOTIDE SEQUENCE [LARGE SCALE GENOMIC DNA]</scope>
    <source>
        <strain evidence="2">Alpha-2009</strain>
        <tissue evidence="2">Whole body</tissue>
    </source>
</reference>
<organism evidence="2 3">
    <name type="scientific">Cardiocondyla obscurior</name>
    <dbReference type="NCBI Taxonomy" id="286306"/>
    <lineage>
        <taxon>Eukaryota</taxon>
        <taxon>Metazoa</taxon>
        <taxon>Ecdysozoa</taxon>
        <taxon>Arthropoda</taxon>
        <taxon>Hexapoda</taxon>
        <taxon>Insecta</taxon>
        <taxon>Pterygota</taxon>
        <taxon>Neoptera</taxon>
        <taxon>Endopterygota</taxon>
        <taxon>Hymenoptera</taxon>
        <taxon>Apocrita</taxon>
        <taxon>Aculeata</taxon>
        <taxon>Formicoidea</taxon>
        <taxon>Formicidae</taxon>
        <taxon>Myrmicinae</taxon>
        <taxon>Cardiocondyla</taxon>
    </lineage>
</organism>
<keyword evidence="1" id="KW-0472">Membrane</keyword>
<protein>
    <submittedName>
        <fullName evidence="2">Uncharacterized protein</fullName>
    </submittedName>
</protein>
<evidence type="ECO:0000256" key="1">
    <source>
        <dbReference type="SAM" id="Phobius"/>
    </source>
</evidence>